<dbReference type="AlphaFoldDB" id="A0A1X7LN81"/>
<dbReference type="OrthoDB" id="9760689at2"/>
<protein>
    <submittedName>
        <fullName evidence="3">Trans-aconitate methyltransferase</fullName>
    </submittedName>
</protein>
<dbReference type="Proteomes" id="UP000193834">
    <property type="component" value="Unassembled WGS sequence"/>
</dbReference>
<keyword evidence="4" id="KW-1185">Reference proteome</keyword>
<dbReference type="STRING" id="1852522.SAMN06295960_3879"/>
<dbReference type="InterPro" id="IPR029063">
    <property type="entry name" value="SAM-dependent_MTases_sf"/>
</dbReference>
<organism evidence="3 4">
    <name type="scientific">Paenibacillus aquistagni</name>
    <dbReference type="NCBI Taxonomy" id="1852522"/>
    <lineage>
        <taxon>Bacteria</taxon>
        <taxon>Bacillati</taxon>
        <taxon>Bacillota</taxon>
        <taxon>Bacilli</taxon>
        <taxon>Bacillales</taxon>
        <taxon>Paenibacillaceae</taxon>
        <taxon>Paenibacillus</taxon>
    </lineage>
</organism>
<name>A0A1X7LN81_9BACL</name>
<evidence type="ECO:0000259" key="2">
    <source>
        <dbReference type="Pfam" id="PF08241"/>
    </source>
</evidence>
<sequence>MNPFPSHSLNQDTNHSAKGSSPSLAAEVLALLDPQSGERILDVGCGNGDLTAAIAGAGAIPTGIDLSGEWITRAKQQHPGLDFHVENACQYRSPIAYDAVFSRAALHWITDAESVARSIWLALREGGRFAAEFAGCGNVAIITTAIQEELEVRGYDWSGRLPWYLPTIGEYTSLLEQIGFRVRFAEHFDKHSPLKGGVGIRQWLTSFERYFFYDVSTAEKEAMYVSIEEKLKPRLYSEGQWMIDTSRLRVAAIKASC</sequence>
<evidence type="ECO:0000313" key="3">
    <source>
        <dbReference type="EMBL" id="SMG55336.1"/>
    </source>
</evidence>
<dbReference type="RefSeq" id="WP_085497008.1">
    <property type="nucleotide sequence ID" value="NZ_FXAZ01000006.1"/>
</dbReference>
<feature type="region of interest" description="Disordered" evidence="1">
    <location>
        <begin position="1"/>
        <end position="20"/>
    </location>
</feature>
<dbReference type="Pfam" id="PF08241">
    <property type="entry name" value="Methyltransf_11"/>
    <property type="match status" value="1"/>
</dbReference>
<dbReference type="Gene3D" id="3.40.50.150">
    <property type="entry name" value="Vaccinia Virus protein VP39"/>
    <property type="match status" value="1"/>
</dbReference>
<proteinExistence type="predicted"/>
<dbReference type="CDD" id="cd02440">
    <property type="entry name" value="AdoMet_MTases"/>
    <property type="match status" value="1"/>
</dbReference>
<reference evidence="3 4" key="1">
    <citation type="submission" date="2017-04" db="EMBL/GenBank/DDBJ databases">
        <authorList>
            <person name="Afonso C.L."/>
            <person name="Miller P.J."/>
            <person name="Scott M.A."/>
            <person name="Spackman E."/>
            <person name="Goraichik I."/>
            <person name="Dimitrov K.M."/>
            <person name="Suarez D.L."/>
            <person name="Swayne D.E."/>
        </authorList>
    </citation>
    <scope>NUCLEOTIDE SEQUENCE [LARGE SCALE GENOMIC DNA]</scope>
    <source>
        <strain evidence="3 4">11</strain>
    </source>
</reference>
<feature type="domain" description="Methyltransferase type 11" evidence="2">
    <location>
        <begin position="41"/>
        <end position="130"/>
    </location>
</feature>
<dbReference type="EMBL" id="FXAZ01000006">
    <property type="protein sequence ID" value="SMG55336.1"/>
    <property type="molecule type" value="Genomic_DNA"/>
</dbReference>
<dbReference type="PANTHER" id="PTHR43861">
    <property type="entry name" value="TRANS-ACONITATE 2-METHYLTRANSFERASE-RELATED"/>
    <property type="match status" value="1"/>
</dbReference>
<dbReference type="InterPro" id="IPR013216">
    <property type="entry name" value="Methyltransf_11"/>
</dbReference>
<keyword evidence="3" id="KW-0808">Transferase</keyword>
<dbReference type="GO" id="GO:0032259">
    <property type="term" value="P:methylation"/>
    <property type="evidence" value="ECO:0007669"/>
    <property type="project" value="UniProtKB-KW"/>
</dbReference>
<dbReference type="PANTHER" id="PTHR43861:SF1">
    <property type="entry name" value="TRANS-ACONITATE 2-METHYLTRANSFERASE"/>
    <property type="match status" value="1"/>
</dbReference>
<dbReference type="SUPFAM" id="SSF53335">
    <property type="entry name" value="S-adenosyl-L-methionine-dependent methyltransferases"/>
    <property type="match status" value="1"/>
</dbReference>
<evidence type="ECO:0000256" key="1">
    <source>
        <dbReference type="SAM" id="MobiDB-lite"/>
    </source>
</evidence>
<accession>A0A1X7LN81</accession>
<keyword evidence="3" id="KW-0489">Methyltransferase</keyword>
<dbReference type="GO" id="GO:0008757">
    <property type="term" value="F:S-adenosylmethionine-dependent methyltransferase activity"/>
    <property type="evidence" value="ECO:0007669"/>
    <property type="project" value="InterPro"/>
</dbReference>
<evidence type="ECO:0000313" key="4">
    <source>
        <dbReference type="Proteomes" id="UP000193834"/>
    </source>
</evidence>
<gene>
    <name evidence="3" type="ORF">SAMN06295960_3879</name>
</gene>